<feature type="signal peptide" evidence="1">
    <location>
        <begin position="1"/>
        <end position="19"/>
    </location>
</feature>
<name>A0A085MJY2_9BILA</name>
<organism evidence="2 3">
    <name type="scientific">Trichuris suis</name>
    <name type="common">pig whipworm</name>
    <dbReference type="NCBI Taxonomy" id="68888"/>
    <lineage>
        <taxon>Eukaryota</taxon>
        <taxon>Metazoa</taxon>
        <taxon>Ecdysozoa</taxon>
        <taxon>Nematoda</taxon>
        <taxon>Enoplea</taxon>
        <taxon>Dorylaimia</taxon>
        <taxon>Trichinellida</taxon>
        <taxon>Trichuridae</taxon>
        <taxon>Trichuris</taxon>
    </lineage>
</organism>
<protein>
    <submittedName>
        <fullName evidence="2">Uncharacterized protein</fullName>
    </submittedName>
</protein>
<sequence>MASMLLLFVVASLCAAGEAAYSIRTYSMNDVREFYMMIQCIEASCSNALEEYICGRSRLGTTLGTSSLFYNRISSNRQEILQCLLKCDQPVGLLMGLSNVTGNPFTSTVYSVCGVGACEMRRTISVEMVSPPPRTQLAGFMTALCCVDADMDYCK</sequence>
<feature type="chain" id="PRO_5001795353" evidence="1">
    <location>
        <begin position="20"/>
        <end position="155"/>
    </location>
</feature>
<dbReference type="EMBL" id="KL363188">
    <property type="protein sequence ID" value="KFD57528.1"/>
    <property type="molecule type" value="Genomic_DNA"/>
</dbReference>
<keyword evidence="1" id="KW-0732">Signal</keyword>
<dbReference type="AlphaFoldDB" id="A0A085MJY2"/>
<gene>
    <name evidence="2" type="ORF">M513_01631</name>
</gene>
<proteinExistence type="predicted"/>
<evidence type="ECO:0000313" key="3">
    <source>
        <dbReference type="Proteomes" id="UP000030764"/>
    </source>
</evidence>
<dbReference type="Proteomes" id="UP000030764">
    <property type="component" value="Unassembled WGS sequence"/>
</dbReference>
<evidence type="ECO:0000256" key="1">
    <source>
        <dbReference type="SAM" id="SignalP"/>
    </source>
</evidence>
<evidence type="ECO:0000313" key="2">
    <source>
        <dbReference type="EMBL" id="KFD57528.1"/>
    </source>
</evidence>
<reference evidence="2 3" key="1">
    <citation type="journal article" date="2014" name="Nat. Genet.">
        <title>Genome and transcriptome of the porcine whipworm Trichuris suis.</title>
        <authorList>
            <person name="Jex A.R."/>
            <person name="Nejsum P."/>
            <person name="Schwarz E.M."/>
            <person name="Hu L."/>
            <person name="Young N.D."/>
            <person name="Hall R.S."/>
            <person name="Korhonen P.K."/>
            <person name="Liao S."/>
            <person name="Thamsborg S."/>
            <person name="Xia J."/>
            <person name="Xu P."/>
            <person name="Wang S."/>
            <person name="Scheerlinck J.P."/>
            <person name="Hofmann A."/>
            <person name="Sternberg P.W."/>
            <person name="Wang J."/>
            <person name="Gasser R.B."/>
        </authorList>
    </citation>
    <scope>NUCLEOTIDE SEQUENCE [LARGE SCALE GENOMIC DNA]</scope>
    <source>
        <strain evidence="2">DCEP-RM93M</strain>
    </source>
</reference>
<accession>A0A085MJY2</accession>
<keyword evidence="3" id="KW-1185">Reference proteome</keyword>